<organism evidence="2 3">
    <name type="scientific">Tannerella sp. oral taxon BU063 isolate Cell 2</name>
    <dbReference type="NCBI Taxonomy" id="1411148"/>
    <lineage>
        <taxon>Bacteria</taxon>
        <taxon>Pseudomonadati</taxon>
        <taxon>Bacteroidota</taxon>
        <taxon>Bacteroidia</taxon>
        <taxon>Bacteroidales</taxon>
        <taxon>Tannerellaceae</taxon>
        <taxon>Tannerella</taxon>
    </lineage>
</organism>
<dbReference type="PANTHER" id="PTHR31377:SF0">
    <property type="entry name" value="AGMATINE DEIMINASE-RELATED"/>
    <property type="match status" value="1"/>
</dbReference>
<dbReference type="GO" id="GO:0009446">
    <property type="term" value="P:putrescine biosynthetic process"/>
    <property type="evidence" value="ECO:0007669"/>
    <property type="project" value="InterPro"/>
</dbReference>
<dbReference type="EMBL" id="AYUF01000469">
    <property type="protein sequence ID" value="ETK01647.1"/>
    <property type="molecule type" value="Genomic_DNA"/>
</dbReference>
<dbReference type="Pfam" id="PF04371">
    <property type="entry name" value="PAD_porph"/>
    <property type="match status" value="1"/>
</dbReference>
<protein>
    <submittedName>
        <fullName evidence="2">Agmatine deiminase</fullName>
    </submittedName>
</protein>
<dbReference type="PATRIC" id="fig|1411148.3.peg.1414"/>
<dbReference type="PANTHER" id="PTHR31377">
    <property type="entry name" value="AGMATINE DEIMINASE-RELATED"/>
    <property type="match status" value="1"/>
</dbReference>
<dbReference type="AlphaFoldDB" id="W2C593"/>
<comment type="caution">
    <text evidence="2">The sequence shown here is derived from an EMBL/GenBank/DDBJ whole genome shotgun (WGS) entry which is preliminary data.</text>
</comment>
<dbReference type="InterPro" id="IPR007466">
    <property type="entry name" value="Peptidyl-Arg-deiminase_porph"/>
</dbReference>
<proteinExistence type="predicted"/>
<dbReference type="Proteomes" id="UP000018837">
    <property type="component" value="Unassembled WGS sequence"/>
</dbReference>
<keyword evidence="1" id="KW-0378">Hydrolase</keyword>
<gene>
    <name evidence="2" type="ORF">N425_08960</name>
</gene>
<dbReference type="GO" id="GO:0004668">
    <property type="term" value="F:protein-arginine deiminase activity"/>
    <property type="evidence" value="ECO:0007669"/>
    <property type="project" value="InterPro"/>
</dbReference>
<dbReference type="Gene3D" id="3.75.10.10">
    <property type="entry name" value="L-arginine/glycine Amidinotransferase, Chain A"/>
    <property type="match status" value="1"/>
</dbReference>
<evidence type="ECO:0000313" key="3">
    <source>
        <dbReference type="Proteomes" id="UP000018837"/>
    </source>
</evidence>
<evidence type="ECO:0000256" key="1">
    <source>
        <dbReference type="ARBA" id="ARBA00022801"/>
    </source>
</evidence>
<name>W2C593_9BACT</name>
<reference evidence="2 3" key="1">
    <citation type="submission" date="2013-11" db="EMBL/GenBank/DDBJ databases">
        <title>Single cell genomics of uncultured Tannerella BU063 (oral taxon 286).</title>
        <authorList>
            <person name="Beall C.J."/>
            <person name="Campbell A.G."/>
            <person name="Griffen A.L."/>
            <person name="Podar M."/>
            <person name="Leys E.J."/>
        </authorList>
    </citation>
    <scope>NUCLEOTIDE SEQUENCE [LARGE SCALE GENOMIC DNA]</scope>
    <source>
        <strain evidence="2">Cell 2</strain>
    </source>
</reference>
<sequence length="378" mass="42176">MNNQKEPKANSTPESDEENLPLVVLPAEWEPQSGIQLTWPHDGTDWAPMLDEISQCYARIVREIIRFEPVMIVTPSADIVRPYIEDLDQDRIHICEVRGTNDTWARDHGGITVTNNDKPAVFNFIFNGWGMKYPANYDNQIVSEMESGQAFAPGIKVFSPPFVLEGGSIESDGCGTVLTTASCLFSKNRNERLSKDTIMGIIKGIFDADRILILEHGYLEGDDTDGHVDTLARFCDPETIAYVQCTDPEDSHFDELLAMERELLALRTAEGKPYRLISLPMAEPVFDEDGYQLPATYANFLILNGAVLVPAYGNDELDEQAREALRTAFPDREIISVDCLPLIQQGGAIHCATMQYPAGVLNVYTDDDETESDEYSPL</sequence>
<accession>W2C593</accession>
<dbReference type="GO" id="GO:0047632">
    <property type="term" value="F:agmatine deiminase activity"/>
    <property type="evidence" value="ECO:0007669"/>
    <property type="project" value="TreeGrafter"/>
</dbReference>
<evidence type="ECO:0000313" key="2">
    <source>
        <dbReference type="EMBL" id="ETK01647.1"/>
    </source>
</evidence>
<dbReference type="SUPFAM" id="SSF55909">
    <property type="entry name" value="Pentein"/>
    <property type="match status" value="1"/>
</dbReference>